<sequence>MAQVHAALQALLDSNAQWARDIDVAEPDFFQQSAKGQSPQILWIGCADSRVPESVITGARPGDIFVHRNIANQVHLDDKNVLSVLKYAVDFLGVQHVVVVGHSECGGAAACLGAAQSPSSIWPVATVPSLPAESPLNVWLEPLTKLAQSLHLSTTPRVEALPVLVEENVKRQVDNLAKTETIRDAWTKGAGKGQVVYIHGWVYEIAGGTLRDLGISQGPQSK</sequence>
<dbReference type="STRING" id="1095629.A0A0C9XTE8"/>
<feature type="binding site" evidence="7">
    <location>
        <position position="102"/>
    </location>
    <ligand>
        <name>Zn(2+)</name>
        <dbReference type="ChEBI" id="CHEBI:29105"/>
    </ligand>
</feature>
<dbReference type="HOGENOM" id="CLU_053879_3_2_1"/>
<name>A0A0C9XTE8_9AGAR</name>
<reference evidence="9 10" key="1">
    <citation type="submission" date="2014-04" db="EMBL/GenBank/DDBJ databases">
        <authorList>
            <consortium name="DOE Joint Genome Institute"/>
            <person name="Kuo A."/>
            <person name="Kohler A."/>
            <person name="Nagy L.G."/>
            <person name="Floudas D."/>
            <person name="Copeland A."/>
            <person name="Barry K.W."/>
            <person name="Cichocki N."/>
            <person name="Veneault-Fourrey C."/>
            <person name="LaButti K."/>
            <person name="Lindquist E.A."/>
            <person name="Lipzen A."/>
            <person name="Lundell T."/>
            <person name="Morin E."/>
            <person name="Murat C."/>
            <person name="Sun H."/>
            <person name="Tunlid A."/>
            <person name="Henrissat B."/>
            <person name="Grigoriev I.V."/>
            <person name="Hibbett D.S."/>
            <person name="Martin F."/>
            <person name="Nordberg H.P."/>
            <person name="Cantor M.N."/>
            <person name="Hua S.X."/>
        </authorList>
    </citation>
    <scope>NUCLEOTIDE SEQUENCE [LARGE SCALE GENOMIC DNA]</scope>
    <source>
        <strain evidence="9 10">LaAM-08-1</strain>
    </source>
</reference>
<comment type="cofactor">
    <cofactor evidence="7">
        <name>Zn(2+)</name>
        <dbReference type="ChEBI" id="CHEBI:29105"/>
    </cofactor>
    <text evidence="7">Binds 1 zinc ion per subunit.</text>
</comment>
<evidence type="ECO:0000256" key="4">
    <source>
        <dbReference type="ARBA" id="ARBA00022833"/>
    </source>
</evidence>
<dbReference type="PANTHER" id="PTHR11002">
    <property type="entry name" value="CARBONIC ANHYDRASE"/>
    <property type="match status" value="1"/>
</dbReference>
<dbReference type="SUPFAM" id="SSF53056">
    <property type="entry name" value="beta-carbonic anhydrase, cab"/>
    <property type="match status" value="1"/>
</dbReference>
<evidence type="ECO:0000256" key="2">
    <source>
        <dbReference type="ARBA" id="ARBA00012925"/>
    </source>
</evidence>
<dbReference type="GO" id="GO:0034599">
    <property type="term" value="P:cellular response to oxidative stress"/>
    <property type="evidence" value="ECO:0007669"/>
    <property type="project" value="TreeGrafter"/>
</dbReference>
<evidence type="ECO:0000313" key="9">
    <source>
        <dbReference type="EMBL" id="KIK08221.1"/>
    </source>
</evidence>
<dbReference type="EMBL" id="KN838543">
    <property type="protein sequence ID" value="KIK08221.1"/>
    <property type="molecule type" value="Genomic_DNA"/>
</dbReference>
<comment type="similarity">
    <text evidence="1 8">Belongs to the beta-class carbonic anhydrase family.</text>
</comment>
<evidence type="ECO:0000256" key="7">
    <source>
        <dbReference type="PIRSR" id="PIRSR601765-1"/>
    </source>
</evidence>
<comment type="function">
    <text evidence="8">Reversible hydration of carbon dioxide.</text>
</comment>
<gene>
    <name evidence="9" type="ORF">K443DRAFT_85799</name>
</gene>
<dbReference type="InterPro" id="IPR001765">
    <property type="entry name" value="Carbonic_anhydrase"/>
</dbReference>
<evidence type="ECO:0000256" key="5">
    <source>
        <dbReference type="ARBA" id="ARBA00023239"/>
    </source>
</evidence>
<dbReference type="PANTHER" id="PTHR11002:SF76">
    <property type="entry name" value="CARBONIC ANHYDRASE"/>
    <property type="match status" value="1"/>
</dbReference>
<dbReference type="Proteomes" id="UP000054477">
    <property type="component" value="Unassembled WGS sequence"/>
</dbReference>
<dbReference type="SMART" id="SM00947">
    <property type="entry name" value="Pro_CA"/>
    <property type="match status" value="1"/>
</dbReference>
<protein>
    <recommendedName>
        <fullName evidence="2 8">Carbonic anhydrase</fullName>
        <ecNumber evidence="2 8">4.2.1.1</ecNumber>
    </recommendedName>
    <alternativeName>
        <fullName evidence="8">Carbonate dehydratase</fullName>
    </alternativeName>
</protein>
<evidence type="ECO:0000256" key="1">
    <source>
        <dbReference type="ARBA" id="ARBA00006217"/>
    </source>
</evidence>
<feature type="binding site" evidence="7">
    <location>
        <position position="48"/>
    </location>
    <ligand>
        <name>Zn(2+)</name>
        <dbReference type="ChEBI" id="CHEBI:29105"/>
    </ligand>
</feature>
<dbReference type="GO" id="GO:0071244">
    <property type="term" value="P:cellular response to carbon dioxide"/>
    <property type="evidence" value="ECO:0007669"/>
    <property type="project" value="TreeGrafter"/>
</dbReference>
<dbReference type="GO" id="GO:0004089">
    <property type="term" value="F:carbonate dehydratase activity"/>
    <property type="evidence" value="ECO:0007669"/>
    <property type="project" value="UniProtKB-UniRule"/>
</dbReference>
<dbReference type="OrthoDB" id="10248475at2759"/>
<evidence type="ECO:0000256" key="8">
    <source>
        <dbReference type="RuleBase" id="RU003956"/>
    </source>
</evidence>
<accession>A0A0C9XTE8</accession>
<feature type="binding site" evidence="7">
    <location>
        <position position="105"/>
    </location>
    <ligand>
        <name>Zn(2+)</name>
        <dbReference type="ChEBI" id="CHEBI:29105"/>
    </ligand>
</feature>
<comment type="catalytic activity">
    <reaction evidence="6 8">
        <text>hydrogencarbonate + H(+) = CO2 + H2O</text>
        <dbReference type="Rhea" id="RHEA:10748"/>
        <dbReference type="ChEBI" id="CHEBI:15377"/>
        <dbReference type="ChEBI" id="CHEBI:15378"/>
        <dbReference type="ChEBI" id="CHEBI:16526"/>
        <dbReference type="ChEBI" id="CHEBI:17544"/>
        <dbReference type="EC" id="4.2.1.1"/>
    </reaction>
</comment>
<reference evidence="10" key="2">
    <citation type="submission" date="2015-01" db="EMBL/GenBank/DDBJ databases">
        <title>Evolutionary Origins and Diversification of the Mycorrhizal Mutualists.</title>
        <authorList>
            <consortium name="DOE Joint Genome Institute"/>
            <consortium name="Mycorrhizal Genomics Consortium"/>
            <person name="Kohler A."/>
            <person name="Kuo A."/>
            <person name="Nagy L.G."/>
            <person name="Floudas D."/>
            <person name="Copeland A."/>
            <person name="Barry K.W."/>
            <person name="Cichocki N."/>
            <person name="Veneault-Fourrey C."/>
            <person name="LaButti K."/>
            <person name="Lindquist E.A."/>
            <person name="Lipzen A."/>
            <person name="Lundell T."/>
            <person name="Morin E."/>
            <person name="Murat C."/>
            <person name="Riley R."/>
            <person name="Ohm R."/>
            <person name="Sun H."/>
            <person name="Tunlid A."/>
            <person name="Henrissat B."/>
            <person name="Grigoriev I.V."/>
            <person name="Hibbett D.S."/>
            <person name="Martin F."/>
        </authorList>
    </citation>
    <scope>NUCLEOTIDE SEQUENCE [LARGE SCALE GENOMIC DNA]</scope>
    <source>
        <strain evidence="10">LaAM-08-1</strain>
    </source>
</reference>
<dbReference type="GO" id="GO:0008270">
    <property type="term" value="F:zinc ion binding"/>
    <property type="evidence" value="ECO:0007669"/>
    <property type="project" value="UniProtKB-UniRule"/>
</dbReference>
<dbReference type="Pfam" id="PF00484">
    <property type="entry name" value="Pro_CA"/>
    <property type="match status" value="1"/>
</dbReference>
<keyword evidence="5 8" id="KW-0456">Lyase</keyword>
<evidence type="ECO:0000313" key="10">
    <source>
        <dbReference type="Proteomes" id="UP000054477"/>
    </source>
</evidence>
<dbReference type="InterPro" id="IPR036874">
    <property type="entry name" value="Carbonic_anhydrase_sf"/>
</dbReference>
<proteinExistence type="inferred from homology"/>
<evidence type="ECO:0000256" key="6">
    <source>
        <dbReference type="ARBA" id="ARBA00048348"/>
    </source>
</evidence>
<dbReference type="Gene3D" id="3.40.1050.10">
    <property type="entry name" value="Carbonic anhydrase"/>
    <property type="match status" value="1"/>
</dbReference>
<dbReference type="EC" id="4.2.1.1" evidence="2 8"/>
<keyword evidence="4 7" id="KW-0862">Zinc</keyword>
<keyword evidence="3 7" id="KW-0479">Metal-binding</keyword>
<feature type="binding site" evidence="7">
    <location>
        <position position="46"/>
    </location>
    <ligand>
        <name>Zn(2+)</name>
        <dbReference type="ChEBI" id="CHEBI:29105"/>
    </ligand>
</feature>
<organism evidence="9 10">
    <name type="scientific">Laccaria amethystina LaAM-08-1</name>
    <dbReference type="NCBI Taxonomy" id="1095629"/>
    <lineage>
        <taxon>Eukaryota</taxon>
        <taxon>Fungi</taxon>
        <taxon>Dikarya</taxon>
        <taxon>Basidiomycota</taxon>
        <taxon>Agaricomycotina</taxon>
        <taxon>Agaricomycetes</taxon>
        <taxon>Agaricomycetidae</taxon>
        <taxon>Agaricales</taxon>
        <taxon>Agaricineae</taxon>
        <taxon>Hydnangiaceae</taxon>
        <taxon>Laccaria</taxon>
    </lineage>
</organism>
<keyword evidence="10" id="KW-1185">Reference proteome</keyword>
<evidence type="ECO:0000256" key="3">
    <source>
        <dbReference type="ARBA" id="ARBA00022723"/>
    </source>
</evidence>
<dbReference type="AlphaFoldDB" id="A0A0C9XTE8"/>